<feature type="binding site" evidence="4">
    <location>
        <position position="88"/>
    </location>
    <ligand>
        <name>Mg(2+)</name>
        <dbReference type="ChEBI" id="CHEBI:18420"/>
        <label>1</label>
        <note>catalytic</note>
    </ligand>
</feature>
<dbReference type="Proteomes" id="UP000297641">
    <property type="component" value="Unassembled WGS sequence"/>
</dbReference>
<keyword evidence="2" id="KW-0378">Hydrolase</keyword>
<gene>
    <name evidence="5" type="ORF">EHQ43_18400</name>
</gene>
<dbReference type="InterPro" id="IPR020583">
    <property type="entry name" value="Inositol_monoP_metal-BS"/>
</dbReference>
<reference evidence="5 6" key="1">
    <citation type="journal article" date="2019" name="PLoS Negl. Trop. Dis.">
        <title>Revisiting the worldwide diversity of Leptospira species in the environment.</title>
        <authorList>
            <person name="Vincent A.T."/>
            <person name="Schiettekatte O."/>
            <person name="Bourhy P."/>
            <person name="Veyrier F.J."/>
            <person name="Picardeau M."/>
        </authorList>
    </citation>
    <scope>NUCLEOTIDE SEQUENCE [LARGE SCALE GENOMIC DNA]</scope>
    <source>
        <strain evidence="5 6">201800273</strain>
    </source>
</reference>
<dbReference type="PANTHER" id="PTHR20854">
    <property type="entry name" value="INOSITOL MONOPHOSPHATASE"/>
    <property type="match status" value="1"/>
</dbReference>
<evidence type="ECO:0000256" key="3">
    <source>
        <dbReference type="ARBA" id="ARBA00022842"/>
    </source>
</evidence>
<name>A0A7I0HMQ5_9LEPT</name>
<sequence length="250" mass="27824">MNLSNQQLLDIASKIAKKVGKKLAKQANGKVRTKSIDKHDIKLIEDEESENLIVNYLRKKTEIPILGEENHQETEFLNGKVWIVDPIDGTVNFSRGIPISSVSIALWENGQPLLGIVYDFNHDILYSGIIGVGAFRNGKRIAVSQNQKKSDSILFTGKPILAQLDDSVIKQWFGYFEEFRKVRMIGSASLSLCFVASGNGDVYAEDHIQLWDFAAGIALVQAAGGKITYEKSNKNKFSYIVKATNGQIKF</sequence>
<dbReference type="GO" id="GO:0006020">
    <property type="term" value="P:inositol metabolic process"/>
    <property type="evidence" value="ECO:0007669"/>
    <property type="project" value="TreeGrafter"/>
</dbReference>
<dbReference type="SUPFAM" id="SSF56655">
    <property type="entry name" value="Carbohydrate phosphatase"/>
    <property type="match status" value="1"/>
</dbReference>
<dbReference type="GO" id="GO:0046872">
    <property type="term" value="F:metal ion binding"/>
    <property type="evidence" value="ECO:0007669"/>
    <property type="project" value="UniProtKB-KW"/>
</dbReference>
<feature type="binding site" evidence="4">
    <location>
        <position position="85"/>
    </location>
    <ligand>
        <name>Mg(2+)</name>
        <dbReference type="ChEBI" id="CHEBI:18420"/>
        <label>1</label>
        <note>catalytic</note>
    </ligand>
</feature>
<dbReference type="PANTHER" id="PTHR20854:SF4">
    <property type="entry name" value="INOSITOL-1-MONOPHOSPHATASE-RELATED"/>
    <property type="match status" value="1"/>
</dbReference>
<feature type="binding site" evidence="4">
    <location>
        <position position="212"/>
    </location>
    <ligand>
        <name>Mg(2+)</name>
        <dbReference type="ChEBI" id="CHEBI:18420"/>
        <label>1</label>
        <note>catalytic</note>
    </ligand>
</feature>
<feature type="binding site" evidence="4">
    <location>
        <position position="87"/>
    </location>
    <ligand>
        <name>Mg(2+)</name>
        <dbReference type="ChEBI" id="CHEBI:18420"/>
        <label>1</label>
        <note>catalytic</note>
    </ligand>
</feature>
<comment type="cofactor">
    <cofactor evidence="4">
        <name>Mg(2+)</name>
        <dbReference type="ChEBI" id="CHEBI:18420"/>
    </cofactor>
</comment>
<dbReference type="Gene3D" id="3.30.540.10">
    <property type="entry name" value="Fructose-1,6-Bisphosphatase, subunit A, domain 1"/>
    <property type="match status" value="1"/>
</dbReference>
<dbReference type="Gene3D" id="3.40.190.80">
    <property type="match status" value="1"/>
</dbReference>
<accession>A0A7I0HMQ5</accession>
<evidence type="ECO:0000313" key="5">
    <source>
        <dbReference type="EMBL" id="TGL02330.1"/>
    </source>
</evidence>
<organism evidence="5 6">
    <name type="scientific">Leptospira bouyouniensis</name>
    <dbReference type="NCBI Taxonomy" id="2484911"/>
    <lineage>
        <taxon>Bacteria</taxon>
        <taxon>Pseudomonadati</taxon>
        <taxon>Spirochaetota</taxon>
        <taxon>Spirochaetia</taxon>
        <taxon>Leptospirales</taxon>
        <taxon>Leptospiraceae</taxon>
        <taxon>Leptospira</taxon>
    </lineage>
</organism>
<dbReference type="AlphaFoldDB" id="A0A7I0HMQ5"/>
<evidence type="ECO:0000256" key="2">
    <source>
        <dbReference type="ARBA" id="ARBA00022801"/>
    </source>
</evidence>
<keyword evidence="3 4" id="KW-0460">Magnesium</keyword>
<dbReference type="RefSeq" id="WP_135771977.1">
    <property type="nucleotide sequence ID" value="NZ_RQFT01000015.1"/>
</dbReference>
<keyword evidence="1 4" id="KW-0479">Metal-binding</keyword>
<evidence type="ECO:0000256" key="1">
    <source>
        <dbReference type="ARBA" id="ARBA00022723"/>
    </source>
</evidence>
<proteinExistence type="predicted"/>
<dbReference type="GO" id="GO:0046854">
    <property type="term" value="P:phosphatidylinositol phosphate biosynthetic process"/>
    <property type="evidence" value="ECO:0007669"/>
    <property type="project" value="InterPro"/>
</dbReference>
<dbReference type="PROSITE" id="PS00630">
    <property type="entry name" value="IMP_2"/>
    <property type="match status" value="1"/>
</dbReference>
<dbReference type="Pfam" id="PF00459">
    <property type="entry name" value="Inositol_P"/>
    <property type="match status" value="1"/>
</dbReference>
<evidence type="ECO:0000256" key="4">
    <source>
        <dbReference type="PIRSR" id="PIRSR600760-2"/>
    </source>
</evidence>
<feature type="binding site" evidence="4">
    <location>
        <position position="68"/>
    </location>
    <ligand>
        <name>Mg(2+)</name>
        <dbReference type="ChEBI" id="CHEBI:18420"/>
        <label>1</label>
        <note>catalytic</note>
    </ligand>
</feature>
<dbReference type="GO" id="GO:0008934">
    <property type="term" value="F:inositol monophosphate 1-phosphatase activity"/>
    <property type="evidence" value="ECO:0007669"/>
    <property type="project" value="TreeGrafter"/>
</dbReference>
<evidence type="ECO:0000313" key="6">
    <source>
        <dbReference type="Proteomes" id="UP000297641"/>
    </source>
</evidence>
<dbReference type="PROSITE" id="PS00629">
    <property type="entry name" value="IMP_1"/>
    <property type="match status" value="1"/>
</dbReference>
<protein>
    <submittedName>
        <fullName evidence="5">Inositol monophosphatase</fullName>
    </submittedName>
</protein>
<dbReference type="PRINTS" id="PR00377">
    <property type="entry name" value="IMPHPHTASES"/>
</dbReference>
<dbReference type="EMBL" id="RQFT01000015">
    <property type="protein sequence ID" value="TGL02330.1"/>
    <property type="molecule type" value="Genomic_DNA"/>
</dbReference>
<dbReference type="InterPro" id="IPR020550">
    <property type="entry name" value="Inositol_monophosphatase_CS"/>
</dbReference>
<comment type="caution">
    <text evidence="5">The sequence shown here is derived from an EMBL/GenBank/DDBJ whole genome shotgun (WGS) entry which is preliminary data.</text>
</comment>
<dbReference type="InterPro" id="IPR000760">
    <property type="entry name" value="Inositol_monophosphatase-like"/>
</dbReference>
<dbReference type="GO" id="GO:0007165">
    <property type="term" value="P:signal transduction"/>
    <property type="evidence" value="ECO:0007669"/>
    <property type="project" value="TreeGrafter"/>
</dbReference>